<feature type="transmembrane region" description="Helical" evidence="1">
    <location>
        <begin position="93"/>
        <end position="115"/>
    </location>
</feature>
<dbReference type="PANTHER" id="PTHR42867:SF1">
    <property type="entry name" value="MEMBRANE PROTEIN-RELATED"/>
    <property type="match status" value="1"/>
</dbReference>
<gene>
    <name evidence="2" type="ORF">FHQ18_08270</name>
</gene>
<dbReference type="EMBL" id="VFJB01000006">
    <property type="protein sequence ID" value="KAA0257727.1"/>
    <property type="molecule type" value="Genomic_DNA"/>
</dbReference>
<proteinExistence type="predicted"/>
<feature type="transmembrane region" description="Helical" evidence="1">
    <location>
        <begin position="221"/>
        <end position="243"/>
    </location>
</feature>
<comment type="caution">
    <text evidence="2">The sequence shown here is derived from an EMBL/GenBank/DDBJ whole genome shotgun (WGS) entry which is preliminary data.</text>
</comment>
<name>A0A5A8F2U7_9BACT</name>
<protein>
    <submittedName>
        <fullName evidence="2">DUF1385 domain-containing protein</fullName>
    </submittedName>
</protein>
<feature type="transmembrane region" description="Helical" evidence="1">
    <location>
        <begin position="196"/>
        <end position="215"/>
    </location>
</feature>
<dbReference type="PANTHER" id="PTHR42867">
    <property type="entry name" value="MEMBRANE PROTEIN-RELATED"/>
    <property type="match status" value="1"/>
</dbReference>
<reference evidence="2 3" key="1">
    <citation type="submission" date="2019-06" db="EMBL/GenBank/DDBJ databases">
        <title>Genomic insights into carbon and energy metabolism of Deferribacter autotrophicus revealed new metabolic traits in the phylum Deferribacteres.</title>
        <authorList>
            <person name="Slobodkin A.I."/>
            <person name="Slobodkina G.B."/>
            <person name="Allioux M."/>
            <person name="Alain K."/>
            <person name="Jebbar M."/>
            <person name="Shadrin V."/>
            <person name="Kublanov I.V."/>
            <person name="Toshchakov S.V."/>
            <person name="Bonch-Osmolovskaya E.A."/>
        </authorList>
    </citation>
    <scope>NUCLEOTIDE SEQUENCE [LARGE SCALE GENOMIC DNA]</scope>
    <source>
        <strain evidence="2 3">SL50</strain>
    </source>
</reference>
<keyword evidence="1" id="KW-0472">Membrane</keyword>
<keyword evidence="1" id="KW-0812">Transmembrane</keyword>
<dbReference type="Proteomes" id="UP000322876">
    <property type="component" value="Unassembled WGS sequence"/>
</dbReference>
<feature type="transmembrane region" description="Helical" evidence="1">
    <location>
        <begin position="135"/>
        <end position="155"/>
    </location>
</feature>
<sequence>MNKKKLDVGGQAVIEGVMMRAPGKFVIAVRREDGKIVVKKKDISIDSKSFFKKPFIRGLVALYNALILGISALNFSAYHAFGEGEEKVSKKELFISMILGLGFGIGLFVFLPLLITDLLKHVMPAVKNSFLLYNAVDGVIRVIFFILYLFVITFFKDVRRVFEYHGAEHKAIYTYEQGKELSVANAKEMSRFHPRCGTSFLLIVMIVSIIVFSLIPKDAHFLIKLLSRVIFIPVIAGISYEILKLSDKYYNNPVVRSLIKPGLWLQKLTTKEPDESQLEVALISLKLALDKEVEGEGIVYVS</sequence>
<organism evidence="2 3">
    <name type="scientific">Deferribacter autotrophicus</name>
    <dbReference type="NCBI Taxonomy" id="500465"/>
    <lineage>
        <taxon>Bacteria</taxon>
        <taxon>Pseudomonadati</taxon>
        <taxon>Deferribacterota</taxon>
        <taxon>Deferribacteres</taxon>
        <taxon>Deferribacterales</taxon>
        <taxon>Deferribacteraceae</taxon>
        <taxon>Deferribacter</taxon>
    </lineage>
</organism>
<evidence type="ECO:0000256" key="1">
    <source>
        <dbReference type="SAM" id="Phobius"/>
    </source>
</evidence>
<feature type="transmembrane region" description="Helical" evidence="1">
    <location>
        <begin position="60"/>
        <end position="81"/>
    </location>
</feature>
<evidence type="ECO:0000313" key="2">
    <source>
        <dbReference type="EMBL" id="KAA0257727.1"/>
    </source>
</evidence>
<evidence type="ECO:0000313" key="3">
    <source>
        <dbReference type="Proteomes" id="UP000322876"/>
    </source>
</evidence>
<accession>A0A5A8F2U7</accession>
<dbReference type="AlphaFoldDB" id="A0A5A8F2U7"/>
<keyword evidence="3" id="KW-1185">Reference proteome</keyword>
<dbReference type="Pfam" id="PF07136">
    <property type="entry name" value="DUF1385"/>
    <property type="match status" value="1"/>
</dbReference>
<dbReference type="RefSeq" id="WP_149266700.1">
    <property type="nucleotide sequence ID" value="NZ_VFJB01000006.1"/>
</dbReference>
<keyword evidence="1" id="KW-1133">Transmembrane helix</keyword>
<dbReference type="OrthoDB" id="9784805at2"/>
<dbReference type="InterPro" id="IPR010787">
    <property type="entry name" value="DUF1385"/>
</dbReference>